<keyword evidence="3" id="KW-1185">Reference proteome</keyword>
<proteinExistence type="predicted"/>
<evidence type="ECO:0000313" key="2">
    <source>
        <dbReference type="EMBL" id="GGU50149.1"/>
    </source>
</evidence>
<reference evidence="2" key="2">
    <citation type="submission" date="2020-09" db="EMBL/GenBank/DDBJ databases">
        <authorList>
            <person name="Sun Q."/>
            <person name="Ohkuma M."/>
        </authorList>
    </citation>
    <scope>NUCLEOTIDE SEQUENCE</scope>
    <source>
        <strain evidence="2">JCM 4391</strain>
    </source>
</reference>
<comment type="caution">
    <text evidence="2">The sequence shown here is derived from an EMBL/GenBank/DDBJ whole genome shotgun (WGS) entry which is preliminary data.</text>
</comment>
<evidence type="ECO:0000313" key="3">
    <source>
        <dbReference type="Proteomes" id="UP000636661"/>
    </source>
</evidence>
<feature type="region of interest" description="Disordered" evidence="1">
    <location>
        <begin position="1"/>
        <end position="100"/>
    </location>
</feature>
<name>A0A918I1D7_9ACTN</name>
<dbReference type="Proteomes" id="UP000636661">
    <property type="component" value="Unassembled WGS sequence"/>
</dbReference>
<dbReference type="EMBL" id="BMTP01000011">
    <property type="protein sequence ID" value="GGU50149.1"/>
    <property type="molecule type" value="Genomic_DNA"/>
</dbReference>
<evidence type="ECO:0000256" key="1">
    <source>
        <dbReference type="SAM" id="MobiDB-lite"/>
    </source>
</evidence>
<reference evidence="2" key="1">
    <citation type="journal article" date="2014" name="Int. J. Syst. Evol. Microbiol.">
        <title>Complete genome sequence of Corynebacterium casei LMG S-19264T (=DSM 44701T), isolated from a smear-ripened cheese.</title>
        <authorList>
            <consortium name="US DOE Joint Genome Institute (JGI-PGF)"/>
            <person name="Walter F."/>
            <person name="Albersmeier A."/>
            <person name="Kalinowski J."/>
            <person name="Ruckert C."/>
        </authorList>
    </citation>
    <scope>NUCLEOTIDE SEQUENCE</scope>
    <source>
        <strain evidence="2">JCM 4391</strain>
    </source>
</reference>
<sequence length="100" mass="10080">MTAPSSGPQNCPADAVPESAQRLTSGGGLGFNDRKTGADLQSAARDATGPGRRLPGGGPARRRMRTCSEPTSAAAASLTTSDSPGNTEGKERDLLASPKV</sequence>
<feature type="compositionally biased region" description="Low complexity" evidence="1">
    <location>
        <begin position="71"/>
        <end position="83"/>
    </location>
</feature>
<protein>
    <submittedName>
        <fullName evidence="2">Uncharacterized protein</fullName>
    </submittedName>
</protein>
<organism evidence="2 3">
    <name type="scientific">Streptomyces lavendofoliae</name>
    <dbReference type="NCBI Taxonomy" id="67314"/>
    <lineage>
        <taxon>Bacteria</taxon>
        <taxon>Bacillati</taxon>
        <taxon>Actinomycetota</taxon>
        <taxon>Actinomycetes</taxon>
        <taxon>Kitasatosporales</taxon>
        <taxon>Streptomycetaceae</taxon>
        <taxon>Streptomyces</taxon>
    </lineage>
</organism>
<gene>
    <name evidence="2" type="ORF">GCM10010274_43540</name>
</gene>
<dbReference type="AlphaFoldDB" id="A0A918I1D7"/>
<accession>A0A918I1D7</accession>